<keyword evidence="3" id="KW-0963">Cytoplasm</keyword>
<dbReference type="Gene3D" id="1.10.246.200">
    <property type="entry name" value="WPP domain"/>
    <property type="match status" value="1"/>
</dbReference>
<feature type="compositionally biased region" description="Basic and acidic residues" evidence="5">
    <location>
        <begin position="1012"/>
        <end position="1023"/>
    </location>
</feature>
<feature type="domain" description="WPP" evidence="6">
    <location>
        <begin position="498"/>
        <end position="592"/>
    </location>
</feature>
<evidence type="ECO:0000256" key="2">
    <source>
        <dbReference type="ARBA" id="ARBA00004496"/>
    </source>
</evidence>
<evidence type="ECO:0000256" key="5">
    <source>
        <dbReference type="SAM" id="MobiDB-lite"/>
    </source>
</evidence>
<keyword evidence="4" id="KW-0539">Nucleus</keyword>
<evidence type="ECO:0000313" key="8">
    <source>
        <dbReference type="Proteomes" id="UP000827721"/>
    </source>
</evidence>
<dbReference type="Pfam" id="PF13943">
    <property type="entry name" value="WPP"/>
    <property type="match status" value="1"/>
</dbReference>
<feature type="compositionally biased region" description="Polar residues" evidence="5">
    <location>
        <begin position="17"/>
        <end position="29"/>
    </location>
</feature>
<comment type="caution">
    <text evidence="7">The sequence shown here is derived from an EMBL/GenBank/DDBJ whole genome shotgun (WGS) entry which is preliminary data.</text>
</comment>
<feature type="compositionally biased region" description="Polar residues" evidence="5">
    <location>
        <begin position="51"/>
        <end position="60"/>
    </location>
</feature>
<dbReference type="InterPro" id="IPR032675">
    <property type="entry name" value="LRR_dom_sf"/>
</dbReference>
<evidence type="ECO:0000313" key="7">
    <source>
        <dbReference type="EMBL" id="KAH7577536.1"/>
    </source>
</evidence>
<dbReference type="InterPro" id="IPR025265">
    <property type="entry name" value="WPP_dom"/>
</dbReference>
<dbReference type="InterPro" id="IPR045203">
    <property type="entry name" value="RanGAP1/2"/>
</dbReference>
<feature type="compositionally biased region" description="Acidic residues" evidence="5">
    <location>
        <begin position="988"/>
        <end position="1011"/>
    </location>
</feature>
<name>A0ABQ8ILH4_9ROSI</name>
<evidence type="ECO:0000256" key="3">
    <source>
        <dbReference type="ARBA" id="ARBA00022490"/>
    </source>
</evidence>
<dbReference type="SUPFAM" id="SSF52047">
    <property type="entry name" value="RNI-like"/>
    <property type="match status" value="1"/>
</dbReference>
<accession>A0ABQ8ILH4</accession>
<dbReference type="PANTHER" id="PTHR46761:SF2">
    <property type="entry name" value="RAN GTPASE-ACTIVATING PROTEIN 1"/>
    <property type="match status" value="1"/>
</dbReference>
<feature type="region of interest" description="Disordered" evidence="5">
    <location>
        <begin position="51"/>
        <end position="84"/>
    </location>
</feature>
<dbReference type="Pfam" id="PF13516">
    <property type="entry name" value="LRR_6"/>
    <property type="match status" value="4"/>
</dbReference>
<evidence type="ECO:0000256" key="4">
    <source>
        <dbReference type="ARBA" id="ARBA00023242"/>
    </source>
</evidence>
<dbReference type="PANTHER" id="PTHR46761">
    <property type="entry name" value="RAN GTPASE-ACTIVATING PROTEIN 1"/>
    <property type="match status" value="1"/>
</dbReference>
<feature type="region of interest" description="Disordered" evidence="5">
    <location>
        <begin position="1"/>
        <end position="37"/>
    </location>
</feature>
<evidence type="ECO:0000256" key="1">
    <source>
        <dbReference type="ARBA" id="ARBA00004123"/>
    </source>
</evidence>
<proteinExistence type="predicted"/>
<organism evidence="7 8">
    <name type="scientific">Xanthoceras sorbifolium</name>
    <dbReference type="NCBI Taxonomy" id="99658"/>
    <lineage>
        <taxon>Eukaryota</taxon>
        <taxon>Viridiplantae</taxon>
        <taxon>Streptophyta</taxon>
        <taxon>Embryophyta</taxon>
        <taxon>Tracheophyta</taxon>
        <taxon>Spermatophyta</taxon>
        <taxon>Magnoliopsida</taxon>
        <taxon>eudicotyledons</taxon>
        <taxon>Gunneridae</taxon>
        <taxon>Pentapetalae</taxon>
        <taxon>rosids</taxon>
        <taxon>malvids</taxon>
        <taxon>Sapindales</taxon>
        <taxon>Sapindaceae</taxon>
        <taxon>Xanthoceroideae</taxon>
        <taxon>Xanthoceras</taxon>
    </lineage>
</organism>
<reference evidence="7 8" key="1">
    <citation type="submission" date="2021-02" db="EMBL/GenBank/DDBJ databases">
        <title>Plant Genome Project.</title>
        <authorList>
            <person name="Zhang R.-G."/>
        </authorList>
    </citation>
    <scope>NUCLEOTIDE SEQUENCE [LARGE SCALE GENOMIC DNA]</scope>
    <source>
        <tissue evidence="7">Leaves</tissue>
    </source>
</reference>
<evidence type="ECO:0000259" key="6">
    <source>
        <dbReference type="Pfam" id="PF13943"/>
    </source>
</evidence>
<dbReference type="InterPro" id="IPR038214">
    <property type="entry name" value="WPP_sf"/>
</dbReference>
<sequence length="1023" mass="109991">MYRPARGPRAPAGPVNSVGNTGQRTNSDGEQGDTAGARTNSAMQMGLEAATTMSLSQGGQQVHAMGTGEAATRAPAGGERDSNLHDPAVACRAAATGDVPAASAGVVPAVSAMGAEKGVGAAGETVGNGAAGSVRDDAVHVLPAAAHVHGHLVREDAVHVLPRAASIKNIESASHVQPCLHLSNGCDNATLVHACTGRVNAQPEHDGAIHVQPSISLLNGHDCASHVPPFMAQVRCDEKHEEGAAVTFSLSAQVDASKTGSSPLDSAAMEVDRRHFKWKRVARRGMVGGGSGSQLLGLGKRAELEPLEGEGSVDRVKRSRGLHMAPVRLGDVCANIGHCSASLGRWNSLNRASLRRESVLHSLWLCRSLAESKAAVPFLASLRLPAAGSFLDFILACFSTLLVHEMELLLVLLWRFWFRRNHAVHSALLLSVEDTVGWSERFLVDFQAAVAVPSVRCELVLDLLLYDSGLTFIDLFQVLGYYLFMDSTAQTFQHRKLSVKLWPPSQGTRLMLVERMTKNLTTPSILSRKYGLLSKEEAEEDAKKIEELAFAAANQNYEKEPDGDGSSAVQIYAKESSKLMLEVIKRGPRAKDDGEQMMAEKATPASQTIFDISGGRRAFIEEEEAEDLLGPLREPRNSYTRICFSNRSFGLGAARVAVPILMSIKDQLTELDLSDFIAGRPEAEALEVMNMFSSALEGCQLRYLNLSNNALGEKGVRAFGALMKSQNNLEELYLMNDGISEEAAQAVCELIPSTEKLKILHFHNNMTGDEGAVAIADIVKRSPMLEDFRCSSTRVGLEGGVALAEALATCTHLKKLDLRDNMFGVEAGIALSKALAAFPDLTEVYLSYLNLEDEGAEALANALKESAPSLEVLELAGNDITAKGAASLAACVAAKQFLTKLNLAENELKDEGALLIGKSLDEGHGQLTEVDLSVNLIRRVGARLLAQVAVNKTGFKMLNINGNFISDEGIDEVKDIFKHCPDMLGPLDENDPEGEDLDEEAEEDDNEDELESELRGLKIKQEE</sequence>
<dbReference type="Gene3D" id="3.80.10.10">
    <property type="entry name" value="Ribonuclease Inhibitor"/>
    <property type="match status" value="2"/>
</dbReference>
<dbReference type="InterPro" id="IPR001611">
    <property type="entry name" value="Leu-rich_rpt"/>
</dbReference>
<comment type="subcellular location">
    <subcellularLocation>
        <location evidence="2">Cytoplasm</location>
    </subcellularLocation>
    <subcellularLocation>
        <location evidence="1">Nucleus</location>
    </subcellularLocation>
</comment>
<keyword evidence="8" id="KW-1185">Reference proteome</keyword>
<dbReference type="SMART" id="SM00368">
    <property type="entry name" value="LRR_RI"/>
    <property type="match status" value="9"/>
</dbReference>
<feature type="region of interest" description="Disordered" evidence="5">
    <location>
        <begin position="982"/>
        <end position="1023"/>
    </location>
</feature>
<protein>
    <recommendedName>
        <fullName evidence="6">WPP domain-containing protein</fullName>
    </recommendedName>
</protein>
<dbReference type="Proteomes" id="UP000827721">
    <property type="component" value="Unassembled WGS sequence"/>
</dbReference>
<gene>
    <name evidence="7" type="ORF">JRO89_XS01G0264100</name>
</gene>
<dbReference type="EMBL" id="JAFEMO010000001">
    <property type="protein sequence ID" value="KAH7577536.1"/>
    <property type="molecule type" value="Genomic_DNA"/>
</dbReference>
<feature type="compositionally biased region" description="Low complexity" evidence="5">
    <location>
        <begin position="1"/>
        <end position="14"/>
    </location>
</feature>